<protein>
    <submittedName>
        <fullName evidence="1">Uncharacterized protein</fullName>
    </submittedName>
</protein>
<accession>A0A0B6ZLR0</accession>
<feature type="non-terminal residue" evidence="1">
    <location>
        <position position="107"/>
    </location>
</feature>
<name>A0A0B6ZLR0_9EUPU</name>
<evidence type="ECO:0000313" key="1">
    <source>
        <dbReference type="EMBL" id="CEK69342.1"/>
    </source>
</evidence>
<gene>
    <name evidence="1" type="primary">ORF69911</name>
</gene>
<feature type="non-terminal residue" evidence="1">
    <location>
        <position position="1"/>
    </location>
</feature>
<organism evidence="1">
    <name type="scientific">Arion vulgaris</name>
    <dbReference type="NCBI Taxonomy" id="1028688"/>
    <lineage>
        <taxon>Eukaryota</taxon>
        <taxon>Metazoa</taxon>
        <taxon>Spiralia</taxon>
        <taxon>Lophotrochozoa</taxon>
        <taxon>Mollusca</taxon>
        <taxon>Gastropoda</taxon>
        <taxon>Heterobranchia</taxon>
        <taxon>Euthyneura</taxon>
        <taxon>Panpulmonata</taxon>
        <taxon>Eupulmonata</taxon>
        <taxon>Stylommatophora</taxon>
        <taxon>Helicina</taxon>
        <taxon>Arionoidea</taxon>
        <taxon>Arionidae</taxon>
        <taxon>Arion</taxon>
    </lineage>
</organism>
<proteinExistence type="predicted"/>
<dbReference type="EMBL" id="HACG01022477">
    <property type="protein sequence ID" value="CEK69342.1"/>
    <property type="molecule type" value="Transcribed_RNA"/>
</dbReference>
<reference evidence="1" key="1">
    <citation type="submission" date="2014-12" db="EMBL/GenBank/DDBJ databases">
        <title>Insight into the proteome of Arion vulgaris.</title>
        <authorList>
            <person name="Aradska J."/>
            <person name="Bulat T."/>
            <person name="Smidak R."/>
            <person name="Sarate P."/>
            <person name="Gangsoo J."/>
            <person name="Sialana F."/>
            <person name="Bilban M."/>
            <person name="Lubec G."/>
        </authorList>
    </citation>
    <scope>NUCLEOTIDE SEQUENCE</scope>
    <source>
        <tissue evidence="1">Skin</tissue>
    </source>
</reference>
<sequence>NLQTEEMSNIKCTAVKKRFATNSIPTHHLMESRKCRMRALQPFKVNKKHPLIGKKKKICVQPKDCSVQQFELKESNVSNCKGFTISLEPSSVMCKNCHSPFTDDLKL</sequence>
<dbReference type="AlphaFoldDB" id="A0A0B6ZLR0"/>